<protein>
    <recommendedName>
        <fullName evidence="1">CxC2-like cysteine cluster KDZ transposase-associated domain-containing protein</fullName>
    </recommendedName>
</protein>
<dbReference type="Pfam" id="PF18803">
    <property type="entry name" value="CxC2"/>
    <property type="match status" value="1"/>
</dbReference>
<name>A0A0C3C0T5_PILCF</name>
<dbReference type="AlphaFoldDB" id="A0A0C3C0T5"/>
<organism evidence="2 3">
    <name type="scientific">Piloderma croceum (strain F 1598)</name>
    <dbReference type="NCBI Taxonomy" id="765440"/>
    <lineage>
        <taxon>Eukaryota</taxon>
        <taxon>Fungi</taxon>
        <taxon>Dikarya</taxon>
        <taxon>Basidiomycota</taxon>
        <taxon>Agaricomycotina</taxon>
        <taxon>Agaricomycetes</taxon>
        <taxon>Agaricomycetidae</taxon>
        <taxon>Atheliales</taxon>
        <taxon>Atheliaceae</taxon>
        <taxon>Piloderma</taxon>
    </lineage>
</organism>
<dbReference type="Pfam" id="PF18758">
    <property type="entry name" value="KDZ"/>
    <property type="match status" value="1"/>
</dbReference>
<dbReference type="HOGENOM" id="CLU_003703_13_0_1"/>
<sequence length="957" mass="110250">MNQRSHLYVFSSVSLSRYSPYFQARPVQDWLPYRQKYIEELLRRESPGSYAESLCFNCELVPGDIRCRDCFGEQLCCRDCAVELHSKLPFHRLLRWTGSFFADSTLSEIGFSMVIGHEHGSCKSPSAPIKDFTVVDSSGIHVLPVSFCDCVGAPHRRIQLLRVGWMPASVDRPRSAFTFDVLDTFHLITLQGKLSAFDFYYALEHKTDNTGLQKTKDRYDQFLTAVRIWRHLKMLKRSGRGHDPEGVASTLFGECAVECPACPHPGKNLPNGWEDAPESVRWLYALILTIDANFRLKLKQKGIIDDPALGDGWAHWVASKPYQAYVKKYGHLVEPNLCQSDLKAVDHGSQKSANGLINSGAGGCLCARHTLVRPNGLGDLQKGERQVFLIYANMDFIVFFGLIGTAMRLLVFSYDIVCQWSRNLKTRMNQLPECMRIGVQPLANAKFVLPKFHIYNHGIKCQLNYSLNFLKWSARTNGEDPERWWAHINPVSMSTREMGPGARHDTIDDHVRAWNWRKIVNFGASLLSQLRKAVEMYDKHKKAFEDFNATFEPDVVARWEQMVAAWDADITQPNPYEESNAGITIADVQLELAREEALDAERGNEYAHEVTMSRFLSQGLELEEQQRILRWQIEKQHITTHQAAELQEKRNTLHRRIEAWREIQNIYMPDTQTDSSSPTPNQPENTCLWLPSSMPQSLRLTGCTVGLAEKEIRLRLAQADDALNDLRRQLRISATLLDFKKTNIGGTSQRRGMRMRNLMTRFHEKSHRGARRYDAAFQALSALDPNGAWTNRLKRLDHSKDLRLPRHDRDEEPSEGRRELSWIWLVPRDDSYHDGAEEYTESMRIEWAKSKARAERWGEEIKLLREEMRRVIEYFSWKAQWWRVQGPHRTDADGYICNGAAAYAAKQAAMFKNMAKSFVEVWYPYVTSKGLFVPWPDKYLPTVQRVSPMLDMDVDYV</sequence>
<dbReference type="OrthoDB" id="2804062at2759"/>
<keyword evidence="3" id="KW-1185">Reference proteome</keyword>
<evidence type="ECO:0000313" key="2">
    <source>
        <dbReference type="EMBL" id="KIM83172.1"/>
    </source>
</evidence>
<dbReference type="PANTHER" id="PTHR33096">
    <property type="entry name" value="CXC2 DOMAIN-CONTAINING PROTEIN"/>
    <property type="match status" value="1"/>
</dbReference>
<accession>A0A0C3C0T5</accession>
<dbReference type="CDD" id="cd19757">
    <property type="entry name" value="Bbox1"/>
    <property type="match status" value="1"/>
</dbReference>
<gene>
    <name evidence="2" type="ORF">PILCRDRAFT_69707</name>
</gene>
<dbReference type="PANTHER" id="PTHR33096:SF1">
    <property type="entry name" value="CXC1-LIKE CYSTEINE CLUSTER ASSOCIATED WITH KDZ TRANSPOSASES DOMAIN-CONTAINING PROTEIN"/>
    <property type="match status" value="1"/>
</dbReference>
<dbReference type="EMBL" id="KN832991">
    <property type="protein sequence ID" value="KIM83172.1"/>
    <property type="molecule type" value="Genomic_DNA"/>
</dbReference>
<proteinExistence type="predicted"/>
<evidence type="ECO:0000313" key="3">
    <source>
        <dbReference type="Proteomes" id="UP000054166"/>
    </source>
</evidence>
<reference evidence="3" key="2">
    <citation type="submission" date="2015-01" db="EMBL/GenBank/DDBJ databases">
        <title>Evolutionary Origins and Diversification of the Mycorrhizal Mutualists.</title>
        <authorList>
            <consortium name="DOE Joint Genome Institute"/>
            <consortium name="Mycorrhizal Genomics Consortium"/>
            <person name="Kohler A."/>
            <person name="Kuo A."/>
            <person name="Nagy L.G."/>
            <person name="Floudas D."/>
            <person name="Copeland A."/>
            <person name="Barry K.W."/>
            <person name="Cichocki N."/>
            <person name="Veneault-Fourrey C."/>
            <person name="LaButti K."/>
            <person name="Lindquist E.A."/>
            <person name="Lipzen A."/>
            <person name="Lundell T."/>
            <person name="Morin E."/>
            <person name="Murat C."/>
            <person name="Riley R."/>
            <person name="Ohm R."/>
            <person name="Sun H."/>
            <person name="Tunlid A."/>
            <person name="Henrissat B."/>
            <person name="Grigoriev I.V."/>
            <person name="Hibbett D.S."/>
            <person name="Martin F."/>
        </authorList>
    </citation>
    <scope>NUCLEOTIDE SEQUENCE [LARGE SCALE GENOMIC DNA]</scope>
    <source>
        <strain evidence="3">F 1598</strain>
    </source>
</reference>
<feature type="domain" description="CxC2-like cysteine cluster KDZ transposase-associated" evidence="1">
    <location>
        <begin position="106"/>
        <end position="211"/>
    </location>
</feature>
<reference evidence="2 3" key="1">
    <citation type="submission" date="2014-04" db="EMBL/GenBank/DDBJ databases">
        <authorList>
            <consortium name="DOE Joint Genome Institute"/>
            <person name="Kuo A."/>
            <person name="Tarkka M."/>
            <person name="Buscot F."/>
            <person name="Kohler A."/>
            <person name="Nagy L.G."/>
            <person name="Floudas D."/>
            <person name="Copeland A."/>
            <person name="Barry K.W."/>
            <person name="Cichocki N."/>
            <person name="Veneault-Fourrey C."/>
            <person name="LaButti K."/>
            <person name="Lindquist E.A."/>
            <person name="Lipzen A."/>
            <person name="Lundell T."/>
            <person name="Morin E."/>
            <person name="Murat C."/>
            <person name="Sun H."/>
            <person name="Tunlid A."/>
            <person name="Henrissat B."/>
            <person name="Grigoriev I.V."/>
            <person name="Hibbett D.S."/>
            <person name="Martin F."/>
            <person name="Nordberg H.P."/>
            <person name="Cantor M.N."/>
            <person name="Hua S.X."/>
        </authorList>
    </citation>
    <scope>NUCLEOTIDE SEQUENCE [LARGE SCALE GENOMIC DNA]</scope>
    <source>
        <strain evidence="2 3">F 1598</strain>
    </source>
</reference>
<evidence type="ECO:0000259" key="1">
    <source>
        <dbReference type="Pfam" id="PF18803"/>
    </source>
</evidence>
<dbReference type="STRING" id="765440.A0A0C3C0T5"/>
<dbReference type="InterPro" id="IPR041457">
    <property type="entry name" value="CxC2_KDZ-assoc"/>
</dbReference>
<dbReference type="InParanoid" id="A0A0C3C0T5"/>
<dbReference type="InterPro" id="IPR040521">
    <property type="entry name" value="KDZ"/>
</dbReference>
<dbReference type="Proteomes" id="UP000054166">
    <property type="component" value="Unassembled WGS sequence"/>
</dbReference>